<reference evidence="1" key="2">
    <citation type="submission" date="2023-05" db="EMBL/GenBank/DDBJ databases">
        <authorList>
            <person name="Fouks B."/>
        </authorList>
    </citation>
    <scope>NUCLEOTIDE SEQUENCE</scope>
    <source>
        <strain evidence="1">Stay&amp;Tobe</strain>
        <tissue evidence="1">Testes</tissue>
    </source>
</reference>
<dbReference type="EMBL" id="JASPKZ010008204">
    <property type="protein sequence ID" value="KAJ9580694.1"/>
    <property type="molecule type" value="Genomic_DNA"/>
</dbReference>
<dbReference type="AlphaFoldDB" id="A0AAD8E8K2"/>
<accession>A0AAD8E8K2</accession>
<feature type="non-terminal residue" evidence="1">
    <location>
        <position position="1"/>
    </location>
</feature>
<evidence type="ECO:0000313" key="2">
    <source>
        <dbReference type="Proteomes" id="UP001233999"/>
    </source>
</evidence>
<organism evidence="1 2">
    <name type="scientific">Diploptera punctata</name>
    <name type="common">Pacific beetle cockroach</name>
    <dbReference type="NCBI Taxonomy" id="6984"/>
    <lineage>
        <taxon>Eukaryota</taxon>
        <taxon>Metazoa</taxon>
        <taxon>Ecdysozoa</taxon>
        <taxon>Arthropoda</taxon>
        <taxon>Hexapoda</taxon>
        <taxon>Insecta</taxon>
        <taxon>Pterygota</taxon>
        <taxon>Neoptera</taxon>
        <taxon>Polyneoptera</taxon>
        <taxon>Dictyoptera</taxon>
        <taxon>Blattodea</taxon>
        <taxon>Blaberoidea</taxon>
        <taxon>Blaberidae</taxon>
        <taxon>Diplopterinae</taxon>
        <taxon>Diploptera</taxon>
    </lineage>
</organism>
<gene>
    <name evidence="1" type="ORF">L9F63_024130</name>
</gene>
<feature type="non-terminal residue" evidence="1">
    <location>
        <position position="64"/>
    </location>
</feature>
<proteinExistence type="predicted"/>
<keyword evidence="2" id="KW-1185">Reference proteome</keyword>
<reference evidence="1" key="1">
    <citation type="journal article" date="2023" name="IScience">
        <title>Live-bearing cockroach genome reveals convergent evolutionary mechanisms linked to viviparity in insects and beyond.</title>
        <authorList>
            <person name="Fouks B."/>
            <person name="Harrison M.C."/>
            <person name="Mikhailova A.A."/>
            <person name="Marchal E."/>
            <person name="English S."/>
            <person name="Carruthers M."/>
            <person name="Jennings E.C."/>
            <person name="Chiamaka E.L."/>
            <person name="Frigard R.A."/>
            <person name="Pippel M."/>
            <person name="Attardo G.M."/>
            <person name="Benoit J.B."/>
            <person name="Bornberg-Bauer E."/>
            <person name="Tobe S.S."/>
        </authorList>
    </citation>
    <scope>NUCLEOTIDE SEQUENCE</scope>
    <source>
        <strain evidence="1">Stay&amp;Tobe</strain>
    </source>
</reference>
<evidence type="ECO:0000313" key="1">
    <source>
        <dbReference type="EMBL" id="KAJ9580694.1"/>
    </source>
</evidence>
<name>A0AAD8E8K2_DIPPU</name>
<protein>
    <submittedName>
        <fullName evidence="1">Uncharacterized protein</fullName>
    </submittedName>
</protein>
<dbReference type="Proteomes" id="UP001233999">
    <property type="component" value="Unassembled WGS sequence"/>
</dbReference>
<comment type="caution">
    <text evidence="1">The sequence shown here is derived from an EMBL/GenBank/DDBJ whole genome shotgun (WGS) entry which is preliminary data.</text>
</comment>
<sequence length="64" mass="7549">RPSDGCHPRIGFPYHMRDFRVGLECQKTRVRSKIQKDSDRFTRLITYVINMTNSMTKGLKMCVK</sequence>